<dbReference type="InterPro" id="IPR010634">
    <property type="entry name" value="DUF1223"/>
</dbReference>
<dbReference type="AlphaFoldDB" id="A0A0B4CYF6"/>
<organism evidence="1 2">
    <name type="scientific">Chryseobacterium taiwanense</name>
    <dbReference type="NCBI Taxonomy" id="363331"/>
    <lineage>
        <taxon>Bacteria</taxon>
        <taxon>Pseudomonadati</taxon>
        <taxon>Bacteroidota</taxon>
        <taxon>Flavobacteriia</taxon>
        <taxon>Flavobacteriales</taxon>
        <taxon>Weeksellaceae</taxon>
        <taxon>Chryseobacterium group</taxon>
        <taxon>Chryseobacterium</taxon>
    </lineage>
</organism>
<evidence type="ECO:0000313" key="2">
    <source>
        <dbReference type="Proteomes" id="UP000031167"/>
    </source>
</evidence>
<accession>A0A0B4CYF6</accession>
<dbReference type="Pfam" id="PF06764">
    <property type="entry name" value="DUF1223"/>
    <property type="match status" value="1"/>
</dbReference>
<dbReference type="InterPro" id="IPR036249">
    <property type="entry name" value="Thioredoxin-like_sf"/>
</dbReference>
<sequence>MILKNLIGTAVFVALLFAVSAFVYQEKNETAPQRTSTKANNNRFAVLELFTSEGCSSCPPADKLMGEIEEKYKDQPVYILSYHVDYWNNLGWKDKFSSAENSRRQQQYAQTLHSQVYTPQLIVNGKKEFVGSDQEAVENSIQTALLNSDNATIDLSAKASEKEISVNFKTSESNSQNKVLITLVEKKSSTHVQKGENEGRHLIHWQIVHQQNQIALKNTTTGATSFKLPKNFNTNDWEIIGMIQNMKSGEILGSTKASL</sequence>
<dbReference type="RefSeq" id="WP_039372559.1">
    <property type="nucleotide sequence ID" value="NZ_JWTA01000019.1"/>
</dbReference>
<dbReference type="OrthoDB" id="9808254at2"/>
<dbReference type="PANTHER" id="PTHR36057">
    <property type="match status" value="1"/>
</dbReference>
<dbReference type="Proteomes" id="UP000031167">
    <property type="component" value="Unassembled WGS sequence"/>
</dbReference>
<dbReference type="PANTHER" id="PTHR36057:SF1">
    <property type="entry name" value="LIPOPROTEIN LIPID ATTACHMENT SITE-LIKE PROTEIN, PUTATIVE (DUF1223)-RELATED"/>
    <property type="match status" value="1"/>
</dbReference>
<proteinExistence type="predicted"/>
<dbReference type="STRING" id="363331.RM51_17315"/>
<gene>
    <name evidence="1" type="ORF">RM51_17315</name>
</gene>
<protein>
    <recommendedName>
        <fullName evidence="3">DUF1223 domain-containing protein</fullName>
    </recommendedName>
</protein>
<dbReference type="SUPFAM" id="SSF52833">
    <property type="entry name" value="Thioredoxin-like"/>
    <property type="match status" value="1"/>
</dbReference>
<keyword evidence="2" id="KW-1185">Reference proteome</keyword>
<name>A0A0B4CYF6_9FLAO</name>
<reference evidence="1 2" key="1">
    <citation type="submission" date="2014-12" db="EMBL/GenBank/DDBJ databases">
        <title>Genome sequencing of Chryseobacterium taiwanense TPW19.</title>
        <authorList>
            <person name="Tan P.W."/>
            <person name="Chan K.-G."/>
        </authorList>
    </citation>
    <scope>NUCLEOTIDE SEQUENCE [LARGE SCALE GENOMIC DNA]</scope>
    <source>
        <strain evidence="1 2">TPW19</strain>
    </source>
</reference>
<evidence type="ECO:0008006" key="3">
    <source>
        <dbReference type="Google" id="ProtNLM"/>
    </source>
</evidence>
<comment type="caution">
    <text evidence="1">The sequence shown here is derived from an EMBL/GenBank/DDBJ whole genome shotgun (WGS) entry which is preliminary data.</text>
</comment>
<evidence type="ECO:0000313" key="1">
    <source>
        <dbReference type="EMBL" id="KIC61377.1"/>
    </source>
</evidence>
<dbReference type="EMBL" id="JWTA01000019">
    <property type="protein sequence ID" value="KIC61377.1"/>
    <property type="molecule type" value="Genomic_DNA"/>
</dbReference>
<dbReference type="Gene3D" id="3.40.30.10">
    <property type="entry name" value="Glutaredoxin"/>
    <property type="match status" value="1"/>
</dbReference>